<gene>
    <name evidence="7" type="ORF">EB796_000436</name>
</gene>
<evidence type="ECO:0000256" key="5">
    <source>
        <dbReference type="ARBA" id="ARBA00023242"/>
    </source>
</evidence>
<keyword evidence="4" id="KW-0804">Transcription</keyword>
<dbReference type="GO" id="GO:0010468">
    <property type="term" value="P:regulation of gene expression"/>
    <property type="evidence" value="ECO:0007669"/>
    <property type="project" value="UniProtKB-ARBA"/>
</dbReference>
<evidence type="ECO:0000256" key="2">
    <source>
        <dbReference type="ARBA" id="ARBA00022491"/>
    </source>
</evidence>
<evidence type="ECO:0000256" key="6">
    <source>
        <dbReference type="SAM" id="MobiDB-lite"/>
    </source>
</evidence>
<name>A0A7J7KSW6_BUGNE</name>
<evidence type="ECO:0000256" key="3">
    <source>
        <dbReference type="ARBA" id="ARBA00023015"/>
    </source>
</evidence>
<keyword evidence="5" id="KW-0539">Nucleus</keyword>
<reference evidence="7" key="1">
    <citation type="submission" date="2020-06" db="EMBL/GenBank/DDBJ databases">
        <title>Draft genome of Bugula neritina, a colonial animal packing powerful symbionts and potential medicines.</title>
        <authorList>
            <person name="Rayko M."/>
        </authorList>
    </citation>
    <scope>NUCLEOTIDE SEQUENCE [LARGE SCALE GENOMIC DNA]</scope>
    <source>
        <strain evidence="7">Kwan_BN1</strain>
    </source>
</reference>
<evidence type="ECO:0000313" key="8">
    <source>
        <dbReference type="Proteomes" id="UP000593567"/>
    </source>
</evidence>
<comment type="caution">
    <text evidence="7">The sequence shown here is derived from an EMBL/GenBank/DDBJ whole genome shotgun (WGS) entry which is preliminary data.</text>
</comment>
<dbReference type="OrthoDB" id="70376at2759"/>
<comment type="subcellular location">
    <subcellularLocation>
        <location evidence="1">Nucleus</location>
    </subcellularLocation>
</comment>
<keyword evidence="2" id="KW-0678">Repressor</keyword>
<dbReference type="AlphaFoldDB" id="A0A7J7KSW6"/>
<protein>
    <submittedName>
        <fullName evidence="7">SUDS3</fullName>
    </submittedName>
</protein>
<keyword evidence="3" id="KW-0805">Transcription regulation</keyword>
<dbReference type="EMBL" id="VXIV02000063">
    <property type="protein sequence ID" value="KAF6041274.1"/>
    <property type="molecule type" value="Genomic_DNA"/>
</dbReference>
<dbReference type="SMART" id="SM01401">
    <property type="entry name" value="Sds3"/>
    <property type="match status" value="1"/>
</dbReference>
<evidence type="ECO:0000256" key="4">
    <source>
        <dbReference type="ARBA" id="ARBA00023163"/>
    </source>
</evidence>
<proteinExistence type="predicted"/>
<dbReference type="InterPro" id="IPR013907">
    <property type="entry name" value="Sds3"/>
</dbReference>
<accession>A0A7J7KSW6</accession>
<evidence type="ECO:0000256" key="1">
    <source>
        <dbReference type="ARBA" id="ARBA00004123"/>
    </source>
</evidence>
<organism evidence="7 8">
    <name type="scientific">Bugula neritina</name>
    <name type="common">Brown bryozoan</name>
    <name type="synonym">Sertularia neritina</name>
    <dbReference type="NCBI Taxonomy" id="10212"/>
    <lineage>
        <taxon>Eukaryota</taxon>
        <taxon>Metazoa</taxon>
        <taxon>Spiralia</taxon>
        <taxon>Lophotrochozoa</taxon>
        <taxon>Bryozoa</taxon>
        <taxon>Gymnolaemata</taxon>
        <taxon>Cheilostomatida</taxon>
        <taxon>Flustrina</taxon>
        <taxon>Buguloidea</taxon>
        <taxon>Bugulidae</taxon>
        <taxon>Bugula</taxon>
    </lineage>
</organism>
<sequence length="260" mass="30582">MFQDKLAQIKKQLQQLEEGTLPEYLRRLKRLEQQHKERLRLNDVWKTCCKENAQRTCEMEKRQSKKDFEQKKVELKERLICDWEDKKKQVENDKVHIELSMDFNDFKPISTRKLRRRLNPDGHTISSNGGPQEKRRKQSPTINILLDDMSINEDLKLINKVSGKSFVSRKQPQPMVTDTDDHTVSCDARIEDGKLYFEKRWYLRGQAIYADSKETGKFGATIFSIGSAEICIKKSSDNTKVKILLSQLQKGKYTIRRRST</sequence>
<dbReference type="PANTHER" id="PTHR21964">
    <property type="entry name" value="BREAST CANCER METASTASIS-SUPPRESSOR 1"/>
    <property type="match status" value="1"/>
</dbReference>
<dbReference type="GO" id="GO:0005654">
    <property type="term" value="C:nucleoplasm"/>
    <property type="evidence" value="ECO:0007669"/>
    <property type="project" value="UniProtKB-ARBA"/>
</dbReference>
<evidence type="ECO:0000313" key="7">
    <source>
        <dbReference type="EMBL" id="KAF6041274.1"/>
    </source>
</evidence>
<dbReference type="Proteomes" id="UP000593567">
    <property type="component" value="Unassembled WGS sequence"/>
</dbReference>
<dbReference type="Pfam" id="PF08598">
    <property type="entry name" value="Sds3"/>
    <property type="match status" value="1"/>
</dbReference>
<feature type="region of interest" description="Disordered" evidence="6">
    <location>
        <begin position="115"/>
        <end position="139"/>
    </location>
</feature>
<keyword evidence="8" id="KW-1185">Reference proteome</keyword>